<evidence type="ECO:0000313" key="2">
    <source>
        <dbReference type="Proteomes" id="UP000664256"/>
    </source>
</evidence>
<proteinExistence type="predicted"/>
<evidence type="ECO:0000313" key="1">
    <source>
        <dbReference type="EMBL" id="MBO0450017.1"/>
    </source>
</evidence>
<dbReference type="RefSeq" id="WP_206904192.1">
    <property type="nucleotide sequence ID" value="NZ_JAFLVT010000015.1"/>
</dbReference>
<dbReference type="EMBL" id="JAFLVT010000015">
    <property type="protein sequence ID" value="MBO0450017.1"/>
    <property type="molecule type" value="Genomic_DNA"/>
</dbReference>
<gene>
    <name evidence="1" type="ORF">JZO76_10835</name>
</gene>
<keyword evidence="2" id="KW-1185">Reference proteome</keyword>
<sequence>MKKRLKKKHAYKKYIHDIFTGYEEMISTPNLEKLTFSYLNEETIIYRDEEKRIRFLSRDK</sequence>
<dbReference type="Proteomes" id="UP000664256">
    <property type="component" value="Unassembled WGS sequence"/>
</dbReference>
<reference evidence="1 2" key="1">
    <citation type="submission" date="2021-03" db="EMBL/GenBank/DDBJ databases">
        <title>Enterococcal diversity collection.</title>
        <authorList>
            <person name="Gilmore M.S."/>
            <person name="Schwartzman J."/>
            <person name="Van Tyne D."/>
            <person name="Martin M."/>
            <person name="Earl A.M."/>
            <person name="Manson A.L."/>
            <person name="Straub T."/>
            <person name="Salamzade R."/>
            <person name="Saavedra J."/>
            <person name="Lebreton F."/>
            <person name="Prichula J."/>
            <person name="Schaufler K."/>
            <person name="Gaca A."/>
            <person name="Sgardioli B."/>
            <person name="Wagenaar J."/>
            <person name="Strong T."/>
        </authorList>
    </citation>
    <scope>NUCLEOTIDE SEQUENCE [LARGE SCALE GENOMIC DNA]</scope>
    <source>
        <strain evidence="1 2">MJM12</strain>
    </source>
</reference>
<accession>A0ABS3HAE9</accession>
<comment type="caution">
    <text evidence="1">The sequence shown here is derived from an EMBL/GenBank/DDBJ whole genome shotgun (WGS) entry which is preliminary data.</text>
</comment>
<organism evidence="1 2">
    <name type="scientific">Candidatus Enterococcus myersii</name>
    <dbReference type="NCBI Taxonomy" id="2815322"/>
    <lineage>
        <taxon>Bacteria</taxon>
        <taxon>Bacillati</taxon>
        <taxon>Bacillota</taxon>
        <taxon>Bacilli</taxon>
        <taxon>Lactobacillales</taxon>
        <taxon>Enterococcaceae</taxon>
        <taxon>Enterococcus</taxon>
    </lineage>
</organism>
<protein>
    <submittedName>
        <fullName evidence="1">Uncharacterized protein</fullName>
    </submittedName>
</protein>
<name>A0ABS3HAE9_9ENTE</name>